<reference evidence="1" key="1">
    <citation type="submission" date="2020-04" db="EMBL/GenBank/DDBJ databases">
        <authorList>
            <person name="Alioto T."/>
            <person name="Alioto T."/>
            <person name="Gomez Garrido J."/>
        </authorList>
    </citation>
    <scope>NUCLEOTIDE SEQUENCE</scope>
    <source>
        <strain evidence="1">A484AB</strain>
    </source>
</reference>
<gene>
    <name evidence="1" type="ORF">PACLA_8A022448</name>
</gene>
<organism evidence="1 2">
    <name type="scientific">Paramuricea clavata</name>
    <name type="common">Red gorgonian</name>
    <name type="synonym">Violescent sea-whip</name>
    <dbReference type="NCBI Taxonomy" id="317549"/>
    <lineage>
        <taxon>Eukaryota</taxon>
        <taxon>Metazoa</taxon>
        <taxon>Cnidaria</taxon>
        <taxon>Anthozoa</taxon>
        <taxon>Octocorallia</taxon>
        <taxon>Malacalcyonacea</taxon>
        <taxon>Plexauridae</taxon>
        <taxon>Paramuricea</taxon>
    </lineage>
</organism>
<dbReference type="OrthoDB" id="10020599at2759"/>
<dbReference type="Proteomes" id="UP001152795">
    <property type="component" value="Unassembled WGS sequence"/>
</dbReference>
<evidence type="ECO:0000313" key="2">
    <source>
        <dbReference type="Proteomes" id="UP001152795"/>
    </source>
</evidence>
<accession>A0A7D9F104</accession>
<dbReference type="PANTHER" id="PTHR47510">
    <property type="entry name" value="REVERSE TRANSCRIPTASE DOMAIN-CONTAINING PROTEIN"/>
    <property type="match status" value="1"/>
</dbReference>
<dbReference type="PANTHER" id="PTHR47510:SF3">
    <property type="entry name" value="ENDO_EXONUCLEASE_PHOSPHATASE DOMAIN-CONTAINING PROTEIN"/>
    <property type="match status" value="1"/>
</dbReference>
<sequence>MVEKQLVSPLTHIINNCISKQLFPSPWKTVRICAIPKAEKITSNNDLHPISILPTLSKIFERLVLRQMSDFRNQHNYWST</sequence>
<name>A0A7D9F104_PARCT</name>
<keyword evidence="2" id="KW-1185">Reference proteome</keyword>
<evidence type="ECO:0000313" key="1">
    <source>
        <dbReference type="EMBL" id="CAB4020808.1"/>
    </source>
</evidence>
<dbReference type="AlphaFoldDB" id="A0A7D9F104"/>
<dbReference type="EMBL" id="CACRXK020011137">
    <property type="protein sequence ID" value="CAB4020808.1"/>
    <property type="molecule type" value="Genomic_DNA"/>
</dbReference>
<comment type="caution">
    <text evidence="1">The sequence shown here is derived from an EMBL/GenBank/DDBJ whole genome shotgun (WGS) entry which is preliminary data.</text>
</comment>
<proteinExistence type="predicted"/>
<protein>
    <submittedName>
        <fullName evidence="1">Uncharacterized protein</fullName>
    </submittedName>
</protein>